<dbReference type="SUPFAM" id="SSF55681">
    <property type="entry name" value="Class II aaRS and biotin synthetases"/>
    <property type="match status" value="1"/>
</dbReference>
<keyword evidence="4" id="KW-0067">ATP-binding</keyword>
<dbReference type="STRING" id="6573.A0A210QCL0"/>
<dbReference type="Gene3D" id="3.30.110.30">
    <property type="entry name" value="C-terminal domain of ProRS"/>
    <property type="match status" value="1"/>
</dbReference>
<dbReference type="GO" id="GO:0005524">
    <property type="term" value="F:ATP binding"/>
    <property type="evidence" value="ECO:0007669"/>
    <property type="project" value="UniProtKB-KW"/>
</dbReference>
<dbReference type="Pfam" id="PF09180">
    <property type="entry name" value="ProRS-C_1"/>
    <property type="match status" value="1"/>
</dbReference>
<keyword evidence="6" id="KW-0030">Aminoacyl-tRNA synthetase</keyword>
<dbReference type="Pfam" id="PF00587">
    <property type="entry name" value="tRNA-synt_2b"/>
    <property type="match status" value="1"/>
</dbReference>
<dbReference type="InterPro" id="IPR036621">
    <property type="entry name" value="Anticodon-bd_dom_sf"/>
</dbReference>
<feature type="region of interest" description="Disordered" evidence="7">
    <location>
        <begin position="87"/>
        <end position="116"/>
    </location>
</feature>
<evidence type="ECO:0000256" key="1">
    <source>
        <dbReference type="ARBA" id="ARBA00012831"/>
    </source>
</evidence>
<dbReference type="InterPro" id="IPR017449">
    <property type="entry name" value="Pro-tRNA_synth_II"/>
</dbReference>
<dbReference type="InterPro" id="IPR006195">
    <property type="entry name" value="aa-tRNA-synth_II"/>
</dbReference>
<dbReference type="FunFam" id="3.30.110.30:FF:000001">
    <property type="entry name" value="Bifunctional glutamate/proline--tRNA ligase"/>
    <property type="match status" value="1"/>
</dbReference>
<evidence type="ECO:0000256" key="6">
    <source>
        <dbReference type="ARBA" id="ARBA00023146"/>
    </source>
</evidence>
<evidence type="ECO:0000313" key="9">
    <source>
        <dbReference type="EMBL" id="OWF46451.1"/>
    </source>
</evidence>
<feature type="region of interest" description="Disordered" evidence="7">
    <location>
        <begin position="16"/>
        <end position="43"/>
    </location>
</feature>
<evidence type="ECO:0000256" key="7">
    <source>
        <dbReference type="SAM" id="MobiDB-lite"/>
    </source>
</evidence>
<dbReference type="Gene3D" id="1.10.287.10">
    <property type="entry name" value="S15/NS1, RNA-binding"/>
    <property type="match status" value="1"/>
</dbReference>
<keyword evidence="10" id="KW-1185">Reference proteome</keyword>
<organism evidence="9 10">
    <name type="scientific">Mizuhopecten yessoensis</name>
    <name type="common">Japanese scallop</name>
    <name type="synonym">Patinopecten yessoensis</name>
    <dbReference type="NCBI Taxonomy" id="6573"/>
    <lineage>
        <taxon>Eukaryota</taxon>
        <taxon>Metazoa</taxon>
        <taxon>Spiralia</taxon>
        <taxon>Lophotrochozoa</taxon>
        <taxon>Mollusca</taxon>
        <taxon>Bivalvia</taxon>
        <taxon>Autobranchia</taxon>
        <taxon>Pteriomorphia</taxon>
        <taxon>Pectinida</taxon>
        <taxon>Pectinoidea</taxon>
        <taxon>Pectinidae</taxon>
        <taxon>Mizuhopecten</taxon>
    </lineage>
</organism>
<reference evidence="9 10" key="1">
    <citation type="journal article" date="2017" name="Nat. Ecol. Evol.">
        <title>Scallop genome provides insights into evolution of bilaterian karyotype and development.</title>
        <authorList>
            <person name="Wang S."/>
            <person name="Zhang J."/>
            <person name="Jiao W."/>
            <person name="Li J."/>
            <person name="Xun X."/>
            <person name="Sun Y."/>
            <person name="Guo X."/>
            <person name="Huan P."/>
            <person name="Dong B."/>
            <person name="Zhang L."/>
            <person name="Hu X."/>
            <person name="Sun X."/>
            <person name="Wang J."/>
            <person name="Zhao C."/>
            <person name="Wang Y."/>
            <person name="Wang D."/>
            <person name="Huang X."/>
            <person name="Wang R."/>
            <person name="Lv J."/>
            <person name="Li Y."/>
            <person name="Zhang Z."/>
            <person name="Liu B."/>
            <person name="Lu W."/>
            <person name="Hui Y."/>
            <person name="Liang J."/>
            <person name="Zhou Z."/>
            <person name="Hou R."/>
            <person name="Li X."/>
            <person name="Liu Y."/>
            <person name="Li H."/>
            <person name="Ning X."/>
            <person name="Lin Y."/>
            <person name="Zhao L."/>
            <person name="Xing Q."/>
            <person name="Dou J."/>
            <person name="Li Y."/>
            <person name="Mao J."/>
            <person name="Guo H."/>
            <person name="Dou H."/>
            <person name="Li T."/>
            <person name="Mu C."/>
            <person name="Jiang W."/>
            <person name="Fu Q."/>
            <person name="Fu X."/>
            <person name="Miao Y."/>
            <person name="Liu J."/>
            <person name="Yu Q."/>
            <person name="Li R."/>
            <person name="Liao H."/>
            <person name="Li X."/>
            <person name="Kong Y."/>
            <person name="Jiang Z."/>
            <person name="Chourrout D."/>
            <person name="Li R."/>
            <person name="Bao Z."/>
        </authorList>
    </citation>
    <scope>NUCLEOTIDE SEQUENCE [LARGE SCALE GENOMIC DNA]</scope>
    <source>
        <strain evidence="9 10">PY_sf001</strain>
    </source>
</reference>
<protein>
    <recommendedName>
        <fullName evidence="1">proline--tRNA ligase</fullName>
        <ecNumber evidence="1">6.1.1.15</ecNumber>
    </recommendedName>
</protein>
<evidence type="ECO:0000259" key="8">
    <source>
        <dbReference type="PROSITE" id="PS50862"/>
    </source>
</evidence>
<dbReference type="InterPro" id="IPR002314">
    <property type="entry name" value="aa-tRNA-synt_IIb"/>
</dbReference>
<evidence type="ECO:0000256" key="5">
    <source>
        <dbReference type="ARBA" id="ARBA00022917"/>
    </source>
</evidence>
<dbReference type="Proteomes" id="UP000242188">
    <property type="component" value="Unassembled WGS sequence"/>
</dbReference>
<dbReference type="AlphaFoldDB" id="A0A210QCL0"/>
<dbReference type="EMBL" id="NEDP02004184">
    <property type="protein sequence ID" value="OWF46451.1"/>
    <property type="molecule type" value="Genomic_DNA"/>
</dbReference>
<dbReference type="GO" id="GO:0006433">
    <property type="term" value="P:prolyl-tRNA aminoacylation"/>
    <property type="evidence" value="ECO:0007669"/>
    <property type="project" value="InterPro"/>
</dbReference>
<dbReference type="Gene3D" id="3.30.930.10">
    <property type="entry name" value="Bira Bifunctional Protein, Domain 2"/>
    <property type="match status" value="1"/>
</dbReference>
<dbReference type="SUPFAM" id="SSF52954">
    <property type="entry name" value="Class II aaRS ABD-related"/>
    <property type="match status" value="1"/>
</dbReference>
<dbReference type="CDD" id="cd00778">
    <property type="entry name" value="ProRS_core_arch_euk"/>
    <property type="match status" value="1"/>
</dbReference>
<dbReference type="InterPro" id="IPR004154">
    <property type="entry name" value="Anticodon-bd"/>
</dbReference>
<dbReference type="SMART" id="SM00946">
    <property type="entry name" value="ProRS-C_1"/>
    <property type="match status" value="1"/>
</dbReference>
<dbReference type="GO" id="GO:0004827">
    <property type="term" value="F:proline-tRNA ligase activity"/>
    <property type="evidence" value="ECO:0007669"/>
    <property type="project" value="UniProtKB-EC"/>
</dbReference>
<dbReference type="OrthoDB" id="1350766at2759"/>
<evidence type="ECO:0000256" key="3">
    <source>
        <dbReference type="ARBA" id="ARBA00022741"/>
    </source>
</evidence>
<keyword evidence="5" id="KW-0648">Protein biosynthesis</keyword>
<dbReference type="InterPro" id="IPR016061">
    <property type="entry name" value="Pro-tRNA_ligase_II_C"/>
</dbReference>
<feature type="domain" description="Aminoacyl-transfer RNA synthetases class-II family profile" evidence="8">
    <location>
        <begin position="140"/>
        <end position="435"/>
    </location>
</feature>
<dbReference type="PANTHER" id="PTHR43382">
    <property type="entry name" value="PROLYL-TRNA SYNTHETASE"/>
    <property type="match status" value="1"/>
</dbReference>
<name>A0A210QCL0_MIZYE</name>
<dbReference type="SUPFAM" id="SSF64586">
    <property type="entry name" value="C-terminal domain of ProRS"/>
    <property type="match status" value="1"/>
</dbReference>
<dbReference type="InterPro" id="IPR033721">
    <property type="entry name" value="ProRS_core_arch_euk"/>
</dbReference>
<dbReference type="Pfam" id="PF03129">
    <property type="entry name" value="HGTP_anticodon"/>
    <property type="match status" value="1"/>
</dbReference>
<dbReference type="GO" id="GO:0017101">
    <property type="term" value="C:aminoacyl-tRNA synthetase multienzyme complex"/>
    <property type="evidence" value="ECO:0007669"/>
    <property type="project" value="TreeGrafter"/>
</dbReference>
<evidence type="ECO:0000256" key="2">
    <source>
        <dbReference type="ARBA" id="ARBA00022598"/>
    </source>
</evidence>
<gene>
    <name evidence="9" type="ORF">KP79_PYT09716</name>
</gene>
<dbReference type="Gene3D" id="3.40.50.800">
    <property type="entry name" value="Anticodon-binding domain"/>
    <property type="match status" value="1"/>
</dbReference>
<dbReference type="CDD" id="cd00862">
    <property type="entry name" value="ProRS_anticodon_zinc"/>
    <property type="match status" value="1"/>
</dbReference>
<dbReference type="HAMAP" id="MF_01571">
    <property type="entry name" value="Pro_tRNA_synth_type3"/>
    <property type="match status" value="1"/>
</dbReference>
<feature type="compositionally biased region" description="Basic and acidic residues" evidence="7">
    <location>
        <begin position="87"/>
        <end position="109"/>
    </location>
</feature>
<sequence>MRTLLDLEAVYKIATHKDWKPPPAGATPKPAETPSSSMADSVESKYLKAQIDAQSEKVRTIKAKIDKEIQILLSLQCKYKDLTKLGEDGHQSKKEDKHANEIKPTKKQDAASVQDASANKDINEITRLCLEAKKEENISEWYHEVITKSEMIEYYDVSGCYILRPWSYSIWEIIKDFVDGEIKKLGVENTYFPMFVSNKELRRLKSPTEDFASEVKSIDQNNSEESNRSSGLFAYRLCSAEIAVVTKAGESDLAEPIGIRQTGEIVVHPSFAKWIQSHRDLPLKINQWCNIVRWELSLQPFLRTREFLWQEGQTAYANVKDAEEEVYTILELYARVYEELLAIPVVRGRKTEKEKFTEADFTTTVEAFMSASGGAIQGATSHHLGQNFSKIFDITIEDPETQEKQYIYQNSWGLSTRTIGVMCMVHGDNNGLVLPPRIASVQVIIVPCYFTANLSEADNKNLLKKCEEIQGSLVADGIRAKCDLRDYYSPDWKIRHWELKGVPIRIELSPRDIKQKKVVLVRRDTGVKSTVPMANLATSTRDTLNNIQQNLFTNANEDLLSHMSVAHEWEEFCNSFDDKKIIQAPFCGKILCEDKIKKDSARDAVVEEGTPAMGAKSLCIPFKQPNELVKGTKCIMPSCGQDAKYYTLFGRSY</sequence>
<evidence type="ECO:0000313" key="10">
    <source>
        <dbReference type="Proteomes" id="UP000242188"/>
    </source>
</evidence>
<keyword evidence="2 9" id="KW-0436">Ligase</keyword>
<dbReference type="GO" id="GO:0005737">
    <property type="term" value="C:cytoplasm"/>
    <property type="evidence" value="ECO:0007669"/>
    <property type="project" value="InterPro"/>
</dbReference>
<dbReference type="InterPro" id="IPR045864">
    <property type="entry name" value="aa-tRNA-synth_II/BPL/LPL"/>
</dbReference>
<dbReference type="FunFam" id="3.40.50.800:FF:000005">
    <property type="entry name" value="bifunctional glutamate/proline--tRNA ligase"/>
    <property type="match status" value="1"/>
</dbReference>
<comment type="caution">
    <text evidence="9">The sequence shown here is derived from an EMBL/GenBank/DDBJ whole genome shotgun (WGS) entry which is preliminary data.</text>
</comment>
<proteinExistence type="inferred from homology"/>
<dbReference type="PROSITE" id="PS50862">
    <property type="entry name" value="AA_TRNA_LIGASE_II"/>
    <property type="match status" value="1"/>
</dbReference>
<evidence type="ECO:0000256" key="4">
    <source>
        <dbReference type="ARBA" id="ARBA00022840"/>
    </source>
</evidence>
<dbReference type="EC" id="6.1.1.15" evidence="1"/>
<accession>A0A210QCL0</accession>
<dbReference type="InterPro" id="IPR004499">
    <property type="entry name" value="Pro-tRNA-ligase_IIa_arc-type"/>
</dbReference>
<keyword evidence="3" id="KW-0547">Nucleotide-binding</keyword>
<dbReference type="PANTHER" id="PTHR43382:SF2">
    <property type="entry name" value="BIFUNCTIONAL GLUTAMATE_PROLINE--TRNA LIGASE"/>
    <property type="match status" value="1"/>
</dbReference>